<keyword evidence="2" id="KW-1133">Transmembrane helix</keyword>
<keyword evidence="2" id="KW-0812">Transmembrane</keyword>
<dbReference type="RefSeq" id="WP_058873901.1">
    <property type="nucleotide sequence ID" value="NZ_LQBK01000011.1"/>
</dbReference>
<keyword evidence="2" id="KW-0472">Membrane</keyword>
<dbReference type="Proteomes" id="UP000053512">
    <property type="component" value="Unassembled WGS sequence"/>
</dbReference>
<dbReference type="AlphaFoldDB" id="A0A0W8IJ60"/>
<sequence>MRLNPAGPLITIAVGLILWLALPSVVGPVNLALAGQIIFWVGVAYLALVLIAAAVPSRRRSTRSTVADPGTGERIERSETDLS</sequence>
<feature type="compositionally biased region" description="Basic and acidic residues" evidence="1">
    <location>
        <begin position="71"/>
        <end position="83"/>
    </location>
</feature>
<evidence type="ECO:0000256" key="2">
    <source>
        <dbReference type="SAM" id="Phobius"/>
    </source>
</evidence>
<evidence type="ECO:0000259" key="3">
    <source>
        <dbReference type="Pfam" id="PF20059"/>
    </source>
</evidence>
<protein>
    <recommendedName>
        <fullName evidence="3">DUF6458 domain-containing protein</fullName>
    </recommendedName>
</protein>
<feature type="region of interest" description="Disordered" evidence="1">
    <location>
        <begin position="57"/>
        <end position="83"/>
    </location>
</feature>
<dbReference type="EMBL" id="LQBK01000011">
    <property type="protein sequence ID" value="KUG60081.1"/>
    <property type="molecule type" value="Genomic_DNA"/>
</dbReference>
<reference evidence="5" key="1">
    <citation type="submission" date="2015-12" db="EMBL/GenBank/DDBJ databases">
        <authorList>
            <person name="Nair G.R."/>
            <person name="Kaur G."/>
            <person name="Mayilraj S."/>
        </authorList>
    </citation>
    <scope>NUCLEOTIDE SEQUENCE [LARGE SCALE GENOMIC DNA]</scope>
    <source>
        <strain evidence="5">CD08_4</strain>
    </source>
</reference>
<accession>A0A0W8IJ60</accession>
<feature type="transmembrane region" description="Helical" evidence="2">
    <location>
        <begin position="33"/>
        <end position="55"/>
    </location>
</feature>
<gene>
    <name evidence="4" type="ORF">AVL61_08980</name>
</gene>
<comment type="caution">
    <text evidence="4">The sequence shown here is derived from an EMBL/GenBank/DDBJ whole genome shotgun (WGS) entry which is preliminary data.</text>
</comment>
<evidence type="ECO:0000256" key="1">
    <source>
        <dbReference type="SAM" id="MobiDB-lite"/>
    </source>
</evidence>
<dbReference type="Pfam" id="PF20059">
    <property type="entry name" value="DUF6458"/>
    <property type="match status" value="1"/>
</dbReference>
<feature type="domain" description="DUF6458" evidence="3">
    <location>
        <begin position="11"/>
        <end position="76"/>
    </location>
</feature>
<name>A0A0W8IJ60_KOCRO</name>
<organism evidence="4 5">
    <name type="scientific">Kocuria rosea subsp. polaris</name>
    <dbReference type="NCBI Taxonomy" id="136273"/>
    <lineage>
        <taxon>Bacteria</taxon>
        <taxon>Bacillati</taxon>
        <taxon>Actinomycetota</taxon>
        <taxon>Actinomycetes</taxon>
        <taxon>Micrococcales</taxon>
        <taxon>Micrococcaceae</taxon>
        <taxon>Kocuria</taxon>
    </lineage>
</organism>
<dbReference type="InterPro" id="IPR045597">
    <property type="entry name" value="DUF6458"/>
</dbReference>
<evidence type="ECO:0000313" key="5">
    <source>
        <dbReference type="Proteomes" id="UP000053512"/>
    </source>
</evidence>
<evidence type="ECO:0000313" key="4">
    <source>
        <dbReference type="EMBL" id="KUG60081.1"/>
    </source>
</evidence>
<proteinExistence type="predicted"/>